<dbReference type="GO" id="GO:0008757">
    <property type="term" value="F:S-adenosylmethionine-dependent methyltransferase activity"/>
    <property type="evidence" value="ECO:0007669"/>
    <property type="project" value="TreeGrafter"/>
</dbReference>
<dbReference type="EMBL" id="BMQQ01000002">
    <property type="protein sequence ID" value="GGT17720.1"/>
    <property type="molecule type" value="Genomic_DNA"/>
</dbReference>
<dbReference type="PANTHER" id="PTHR10509">
    <property type="entry name" value="O-METHYLTRANSFERASE-RELATED"/>
    <property type="match status" value="1"/>
</dbReference>
<dbReference type="CDD" id="cd02440">
    <property type="entry name" value="AdoMet_MTases"/>
    <property type="match status" value="1"/>
</dbReference>
<sequence>MGATEPSEGRVKTVDLTPEIYGYLVAQAEPATEVQLELAARTERLGRPARMRVPHEQAVFLTLLVRLLGARRVVEVGTFTGYSTLAFAMGLAPGGTVLTCDLSEEWTQIAEEAWHQAGVADRVELRLGPAAETLRSLPAGPEVDLVFLDADKSGYIDYWEQLVPRVRPGGLLLADNTLWGGAAADRQATGDGAAIRAFNAHVRADDRVESVLLPLADGLTFARRL</sequence>
<evidence type="ECO:0000256" key="2">
    <source>
        <dbReference type="ARBA" id="ARBA00022679"/>
    </source>
</evidence>
<dbReference type="InterPro" id="IPR029063">
    <property type="entry name" value="SAM-dependent_MTases_sf"/>
</dbReference>
<evidence type="ECO:0000313" key="4">
    <source>
        <dbReference type="EMBL" id="GGT17720.1"/>
    </source>
</evidence>
<evidence type="ECO:0000313" key="5">
    <source>
        <dbReference type="Proteomes" id="UP000619486"/>
    </source>
</evidence>
<evidence type="ECO:0000256" key="1">
    <source>
        <dbReference type="ARBA" id="ARBA00022603"/>
    </source>
</evidence>
<dbReference type="RefSeq" id="WP_019890323.1">
    <property type="nucleotide sequence ID" value="NZ_BMQQ01000002.1"/>
</dbReference>
<evidence type="ECO:0000256" key="3">
    <source>
        <dbReference type="ARBA" id="ARBA00022691"/>
    </source>
</evidence>
<organism evidence="4 5">
    <name type="scientific">Streptomyces purpureus</name>
    <dbReference type="NCBI Taxonomy" id="1951"/>
    <lineage>
        <taxon>Bacteria</taxon>
        <taxon>Bacillati</taxon>
        <taxon>Actinomycetota</taxon>
        <taxon>Actinomycetes</taxon>
        <taxon>Kitasatosporales</taxon>
        <taxon>Streptomycetaceae</taxon>
        <taxon>Streptomyces</taxon>
    </lineage>
</organism>
<dbReference type="Proteomes" id="UP000619486">
    <property type="component" value="Unassembled WGS sequence"/>
</dbReference>
<dbReference type="SUPFAM" id="SSF53335">
    <property type="entry name" value="S-adenosyl-L-methionine-dependent methyltransferases"/>
    <property type="match status" value="1"/>
</dbReference>
<dbReference type="PROSITE" id="PS51682">
    <property type="entry name" value="SAM_OMT_I"/>
    <property type="match status" value="1"/>
</dbReference>
<dbReference type="InterPro" id="IPR050362">
    <property type="entry name" value="Cation-dep_OMT"/>
</dbReference>
<gene>
    <name evidence="4" type="ORF">GCM10014713_08090</name>
</gene>
<accession>A0A918GYY7</accession>
<dbReference type="Pfam" id="PF01596">
    <property type="entry name" value="Methyltransf_3"/>
    <property type="match status" value="1"/>
</dbReference>
<protein>
    <submittedName>
        <fullName evidence="4">O-methyltransferase</fullName>
    </submittedName>
</protein>
<dbReference type="Gene3D" id="3.40.50.150">
    <property type="entry name" value="Vaccinia Virus protein VP39"/>
    <property type="match status" value="1"/>
</dbReference>
<dbReference type="GO" id="GO:0032259">
    <property type="term" value="P:methylation"/>
    <property type="evidence" value="ECO:0007669"/>
    <property type="project" value="UniProtKB-KW"/>
</dbReference>
<dbReference type="AlphaFoldDB" id="A0A918GYY7"/>
<comment type="caution">
    <text evidence="4">The sequence shown here is derived from an EMBL/GenBank/DDBJ whole genome shotgun (WGS) entry which is preliminary data.</text>
</comment>
<dbReference type="GO" id="GO:0008171">
    <property type="term" value="F:O-methyltransferase activity"/>
    <property type="evidence" value="ECO:0007669"/>
    <property type="project" value="InterPro"/>
</dbReference>
<reference evidence="4" key="2">
    <citation type="submission" date="2020-09" db="EMBL/GenBank/DDBJ databases">
        <authorList>
            <person name="Sun Q."/>
            <person name="Ohkuma M."/>
        </authorList>
    </citation>
    <scope>NUCLEOTIDE SEQUENCE</scope>
    <source>
        <strain evidence="4">JCM 3172</strain>
    </source>
</reference>
<keyword evidence="1" id="KW-0489">Methyltransferase</keyword>
<dbReference type="InterPro" id="IPR002935">
    <property type="entry name" value="SAM_O-MeTrfase"/>
</dbReference>
<dbReference type="PANTHER" id="PTHR10509:SF14">
    <property type="entry name" value="CAFFEOYL-COA O-METHYLTRANSFERASE 3-RELATED"/>
    <property type="match status" value="1"/>
</dbReference>
<reference evidence="4" key="1">
    <citation type="journal article" date="2014" name="Int. J. Syst. Evol. Microbiol.">
        <title>Complete genome sequence of Corynebacterium casei LMG S-19264T (=DSM 44701T), isolated from a smear-ripened cheese.</title>
        <authorList>
            <consortium name="US DOE Joint Genome Institute (JGI-PGF)"/>
            <person name="Walter F."/>
            <person name="Albersmeier A."/>
            <person name="Kalinowski J."/>
            <person name="Ruckert C."/>
        </authorList>
    </citation>
    <scope>NUCLEOTIDE SEQUENCE</scope>
    <source>
        <strain evidence="4">JCM 3172</strain>
    </source>
</reference>
<name>A0A918GYY7_9ACTN</name>
<proteinExistence type="predicted"/>
<keyword evidence="2" id="KW-0808">Transferase</keyword>
<keyword evidence="5" id="KW-1185">Reference proteome</keyword>
<keyword evidence="3" id="KW-0949">S-adenosyl-L-methionine</keyword>